<protein>
    <submittedName>
        <fullName evidence="1">Uncharacterized protein</fullName>
    </submittedName>
</protein>
<sequence length="133" mass="15824">MCDDARRRAELKLKVYEDMANIKRQDLDEVQVELSKAKKLLARLVSKLMLTLKRRRSRRIYIPLGSHQLVKYGEHYFRVKIAVLKLDKKHKFNKSEFNVIKISDFKIEPETANCSKTQRHTELAKHNYESHID</sequence>
<reference evidence="2" key="1">
    <citation type="submission" date="2024-07" db="EMBL/GenBank/DDBJ databases">
        <title>Two chromosome-level genome assemblies of Korean endemic species Abeliophyllum distichum and Forsythia ovata (Oleaceae).</title>
        <authorList>
            <person name="Jang H."/>
        </authorList>
    </citation>
    <scope>NUCLEOTIDE SEQUENCE [LARGE SCALE GENOMIC DNA]</scope>
</reference>
<evidence type="ECO:0000313" key="2">
    <source>
        <dbReference type="Proteomes" id="UP001604277"/>
    </source>
</evidence>
<dbReference type="AlphaFoldDB" id="A0ABD1S0V8"/>
<organism evidence="1 2">
    <name type="scientific">Forsythia ovata</name>
    <dbReference type="NCBI Taxonomy" id="205694"/>
    <lineage>
        <taxon>Eukaryota</taxon>
        <taxon>Viridiplantae</taxon>
        <taxon>Streptophyta</taxon>
        <taxon>Embryophyta</taxon>
        <taxon>Tracheophyta</taxon>
        <taxon>Spermatophyta</taxon>
        <taxon>Magnoliopsida</taxon>
        <taxon>eudicotyledons</taxon>
        <taxon>Gunneridae</taxon>
        <taxon>Pentapetalae</taxon>
        <taxon>asterids</taxon>
        <taxon>lamiids</taxon>
        <taxon>Lamiales</taxon>
        <taxon>Oleaceae</taxon>
        <taxon>Forsythieae</taxon>
        <taxon>Forsythia</taxon>
    </lineage>
</organism>
<evidence type="ECO:0000313" key="1">
    <source>
        <dbReference type="EMBL" id="KAL2493583.1"/>
    </source>
</evidence>
<comment type="caution">
    <text evidence="1">The sequence shown here is derived from an EMBL/GenBank/DDBJ whole genome shotgun (WGS) entry which is preliminary data.</text>
</comment>
<dbReference type="EMBL" id="JBFOLJ010000011">
    <property type="protein sequence ID" value="KAL2493583.1"/>
    <property type="molecule type" value="Genomic_DNA"/>
</dbReference>
<accession>A0ABD1S0V8</accession>
<dbReference type="Proteomes" id="UP001604277">
    <property type="component" value="Unassembled WGS sequence"/>
</dbReference>
<keyword evidence="2" id="KW-1185">Reference proteome</keyword>
<proteinExistence type="predicted"/>
<name>A0ABD1S0V8_9LAMI</name>
<gene>
    <name evidence="1" type="ORF">Fot_37340</name>
</gene>